<keyword evidence="4" id="KW-1185">Reference proteome</keyword>
<evidence type="ECO:0000313" key="4">
    <source>
        <dbReference type="Proteomes" id="UP000460221"/>
    </source>
</evidence>
<comment type="caution">
    <text evidence="3">The sequence shown here is derived from an EMBL/GenBank/DDBJ whole genome shotgun (WGS) entry which is preliminary data.</text>
</comment>
<protein>
    <recommendedName>
        <fullName evidence="2">Helicase-associated domain-containing protein</fullName>
    </recommendedName>
</protein>
<reference evidence="3 4" key="1">
    <citation type="submission" date="2019-11" db="EMBL/GenBank/DDBJ databases">
        <authorList>
            <person name="Jiang L.-Q."/>
        </authorList>
    </citation>
    <scope>NUCLEOTIDE SEQUENCE [LARGE SCALE GENOMIC DNA]</scope>
    <source>
        <strain evidence="3 4">YIM 132087</strain>
    </source>
</reference>
<evidence type="ECO:0000256" key="1">
    <source>
        <dbReference type="SAM" id="MobiDB-lite"/>
    </source>
</evidence>
<name>A0A7K1FW89_9ACTN</name>
<feature type="region of interest" description="Disordered" evidence="1">
    <location>
        <begin position="84"/>
        <end position="106"/>
    </location>
</feature>
<dbReference type="Proteomes" id="UP000460221">
    <property type="component" value="Unassembled WGS sequence"/>
</dbReference>
<feature type="compositionally biased region" description="Pro residues" evidence="1">
    <location>
        <begin position="93"/>
        <end position="106"/>
    </location>
</feature>
<gene>
    <name evidence="3" type="ORF">GIS00_26490</name>
</gene>
<dbReference type="Gene3D" id="6.10.140.530">
    <property type="match status" value="1"/>
</dbReference>
<organism evidence="3 4">
    <name type="scientific">Nakamurella alba</name>
    <dbReference type="NCBI Taxonomy" id="2665158"/>
    <lineage>
        <taxon>Bacteria</taxon>
        <taxon>Bacillati</taxon>
        <taxon>Actinomycetota</taxon>
        <taxon>Actinomycetes</taxon>
        <taxon>Nakamurellales</taxon>
        <taxon>Nakamurellaceae</taxon>
        <taxon>Nakamurella</taxon>
    </lineage>
</organism>
<accession>A0A7K1FW89</accession>
<feature type="domain" description="Helicase-associated" evidence="2">
    <location>
        <begin position="16"/>
        <end position="74"/>
    </location>
</feature>
<sequence>MDPGVGRGRQFKRDDGRWSAHLADVSQFCEDQGHFPRSTYSADASERPLGQWLAQQRRELTACSLTTRRLEQLDRTLPGWASTIRGAKKPMSWPAPHPPSDPHGAS</sequence>
<dbReference type="EMBL" id="WLYK01000021">
    <property type="protein sequence ID" value="MTD17483.1"/>
    <property type="molecule type" value="Genomic_DNA"/>
</dbReference>
<evidence type="ECO:0000259" key="2">
    <source>
        <dbReference type="Pfam" id="PF03457"/>
    </source>
</evidence>
<proteinExistence type="predicted"/>
<dbReference type="AlphaFoldDB" id="A0A7K1FW89"/>
<evidence type="ECO:0000313" key="3">
    <source>
        <dbReference type="EMBL" id="MTD17483.1"/>
    </source>
</evidence>
<dbReference type="Pfam" id="PF03457">
    <property type="entry name" value="HA"/>
    <property type="match status" value="1"/>
</dbReference>
<dbReference type="InterPro" id="IPR005114">
    <property type="entry name" value="Helicase_assoc"/>
</dbReference>